<protein>
    <submittedName>
        <fullName evidence="2">Uncharacterized protein</fullName>
    </submittedName>
</protein>
<dbReference type="AlphaFoldDB" id="A0A1V5SDI5"/>
<keyword evidence="1" id="KW-0472">Membrane</keyword>
<dbReference type="EMBL" id="MWBO01000047">
    <property type="protein sequence ID" value="OQA52092.1"/>
    <property type="molecule type" value="Genomic_DNA"/>
</dbReference>
<gene>
    <name evidence="2" type="ORF">BWY43_00655</name>
</gene>
<keyword evidence="1" id="KW-0812">Transmembrane</keyword>
<organism evidence="2">
    <name type="scientific">candidate division WS2 bacterium ADurb.Bin280</name>
    <dbReference type="NCBI Taxonomy" id="1852829"/>
    <lineage>
        <taxon>Bacteria</taxon>
        <taxon>candidate division WS2</taxon>
    </lineage>
</organism>
<keyword evidence="1" id="KW-1133">Transmembrane helix</keyword>
<comment type="caution">
    <text evidence="2">The sequence shown here is derived from an EMBL/GenBank/DDBJ whole genome shotgun (WGS) entry which is preliminary data.</text>
</comment>
<sequence>MTHIVSEQVARTPAQTGTAAKPFLPTTRRGWLIVASVVAVILLASLGWLTNGRAGLVGVVGNSMMSVMPQGSSVITLPLPPREGDYVVALASAPDDRSGSLPGDCSRSLVVKKYHAGQLVSTDDANMYSMYEYRGRVVACVPTQKILFWRDKGAQRPAPGAVSYHTVSEVSAIRTEADIKEKAFDAILRGLNGYKSEEIVLGRANPMVVAVVVDKMTVDTGMWVVKFNPALHLVSENSVGLRVYRSEKPVTLDSKIQGSPPQHDLKVKAVLP</sequence>
<feature type="transmembrane region" description="Helical" evidence="1">
    <location>
        <begin position="30"/>
        <end position="49"/>
    </location>
</feature>
<reference evidence="2" key="1">
    <citation type="submission" date="2017-02" db="EMBL/GenBank/DDBJ databases">
        <title>Delving into the versatile metabolic prowess of the omnipresent phylum Bacteroidetes.</title>
        <authorList>
            <person name="Nobu M.K."/>
            <person name="Mei R."/>
            <person name="Narihiro T."/>
            <person name="Kuroda K."/>
            <person name="Liu W.-T."/>
        </authorList>
    </citation>
    <scope>NUCLEOTIDE SEQUENCE</scope>
    <source>
        <strain evidence="2">ADurb.Bin280</strain>
    </source>
</reference>
<dbReference type="Proteomes" id="UP000485367">
    <property type="component" value="Unassembled WGS sequence"/>
</dbReference>
<evidence type="ECO:0000256" key="1">
    <source>
        <dbReference type="SAM" id="Phobius"/>
    </source>
</evidence>
<proteinExistence type="predicted"/>
<accession>A0A1V5SDI5</accession>
<name>A0A1V5SDI5_9BACT</name>
<evidence type="ECO:0000313" key="2">
    <source>
        <dbReference type="EMBL" id="OQA52092.1"/>
    </source>
</evidence>